<sequence>MELDRDFPDEEEGHTVGGSGGGEVGNEGIHPLGEMNTPQYSRAMPIFPGSGSSGKNRKTNPSSETDISDVVQTMLANMGWKYHLRPTHTIGEALKLISNMEYFTGKEGSPTYLWLVRYFQDNPPEPNPYGVPPPLDPFPSDFY</sequence>
<gene>
    <name evidence="2" type="ORF">RHSIM_Rhsim04G0113700</name>
</gene>
<evidence type="ECO:0000313" key="2">
    <source>
        <dbReference type="EMBL" id="KAF7144848.1"/>
    </source>
</evidence>
<accession>A0A834H519</accession>
<evidence type="ECO:0000313" key="3">
    <source>
        <dbReference type="Proteomes" id="UP000626092"/>
    </source>
</evidence>
<keyword evidence="3" id="KW-1185">Reference proteome</keyword>
<dbReference type="EMBL" id="WJXA01000004">
    <property type="protein sequence ID" value="KAF7144848.1"/>
    <property type="molecule type" value="Genomic_DNA"/>
</dbReference>
<dbReference type="OrthoDB" id="4955136at2759"/>
<proteinExistence type="predicted"/>
<comment type="caution">
    <text evidence="2">The sequence shown here is derived from an EMBL/GenBank/DDBJ whole genome shotgun (WGS) entry which is preliminary data.</text>
</comment>
<dbReference type="AlphaFoldDB" id="A0A834H519"/>
<organism evidence="2 3">
    <name type="scientific">Rhododendron simsii</name>
    <name type="common">Sims's rhododendron</name>
    <dbReference type="NCBI Taxonomy" id="118357"/>
    <lineage>
        <taxon>Eukaryota</taxon>
        <taxon>Viridiplantae</taxon>
        <taxon>Streptophyta</taxon>
        <taxon>Embryophyta</taxon>
        <taxon>Tracheophyta</taxon>
        <taxon>Spermatophyta</taxon>
        <taxon>Magnoliopsida</taxon>
        <taxon>eudicotyledons</taxon>
        <taxon>Gunneridae</taxon>
        <taxon>Pentapetalae</taxon>
        <taxon>asterids</taxon>
        <taxon>Ericales</taxon>
        <taxon>Ericaceae</taxon>
        <taxon>Ericoideae</taxon>
        <taxon>Rhodoreae</taxon>
        <taxon>Rhododendron</taxon>
    </lineage>
</organism>
<dbReference type="Proteomes" id="UP000626092">
    <property type="component" value="Unassembled WGS sequence"/>
</dbReference>
<feature type="region of interest" description="Disordered" evidence="1">
    <location>
        <begin position="1"/>
        <end position="66"/>
    </location>
</feature>
<name>A0A834H519_RHOSS</name>
<reference evidence="2" key="1">
    <citation type="submission" date="2019-11" db="EMBL/GenBank/DDBJ databases">
        <authorList>
            <person name="Liu Y."/>
            <person name="Hou J."/>
            <person name="Li T.-Q."/>
            <person name="Guan C.-H."/>
            <person name="Wu X."/>
            <person name="Wu H.-Z."/>
            <person name="Ling F."/>
            <person name="Zhang R."/>
            <person name="Shi X.-G."/>
            <person name="Ren J.-P."/>
            <person name="Chen E.-F."/>
            <person name="Sun J.-M."/>
        </authorList>
    </citation>
    <scope>NUCLEOTIDE SEQUENCE</scope>
    <source>
        <strain evidence="2">Adult_tree_wgs_1</strain>
        <tissue evidence="2">Leaves</tissue>
    </source>
</reference>
<protein>
    <submittedName>
        <fullName evidence="2">Uncharacterized protein</fullName>
    </submittedName>
</protein>
<feature type="compositionally biased region" description="Gly residues" evidence="1">
    <location>
        <begin position="15"/>
        <end position="25"/>
    </location>
</feature>
<evidence type="ECO:0000256" key="1">
    <source>
        <dbReference type="SAM" id="MobiDB-lite"/>
    </source>
</evidence>